<protein>
    <submittedName>
        <fullName evidence="1">Uncharacterized protein</fullName>
    </submittedName>
</protein>
<proteinExistence type="predicted"/>
<keyword evidence="2" id="KW-1185">Reference proteome</keyword>
<evidence type="ECO:0000313" key="1">
    <source>
        <dbReference type="EMBL" id="GMG82552.1"/>
    </source>
</evidence>
<evidence type="ECO:0000313" key="2">
    <source>
        <dbReference type="Proteomes" id="UP001239909"/>
    </source>
</evidence>
<comment type="caution">
    <text evidence="1">The sequence shown here is derived from an EMBL/GenBank/DDBJ whole genome shotgun (WGS) entry which is preliminary data.</text>
</comment>
<dbReference type="EMBL" id="BSYI01000011">
    <property type="protein sequence ID" value="GMG82552.1"/>
    <property type="molecule type" value="Genomic_DNA"/>
</dbReference>
<organism evidence="1 2">
    <name type="scientific">Paralimibaculum aggregatum</name>
    <dbReference type="NCBI Taxonomy" id="3036245"/>
    <lineage>
        <taxon>Bacteria</taxon>
        <taxon>Pseudomonadati</taxon>
        <taxon>Pseudomonadota</taxon>
        <taxon>Alphaproteobacteria</taxon>
        <taxon>Rhodobacterales</taxon>
        <taxon>Paracoccaceae</taxon>
        <taxon>Paralimibaculum</taxon>
    </lineage>
</organism>
<accession>A0ABQ6LLL4</accession>
<gene>
    <name evidence="1" type="ORF">LNKW23_17650</name>
</gene>
<dbReference type="RefSeq" id="WP_285671336.1">
    <property type="nucleotide sequence ID" value="NZ_BSYI01000011.1"/>
</dbReference>
<sequence length="168" mass="18751">MTKEIDLNALFSARRWAKRRTPAGERMVRFRWAEEHGAVWVFSAGLVSWQGLASRAAESRWQVPKMPAPVPFSFWLATAARQDVWRSLKGVPTLMPVIRVTSDAEARSVSVMLGAVMDPKRASPAIEGVLEDMFQPRRINAWTEWAVRNCRAQRRGPAPAPAPAASKG</sequence>
<reference evidence="1 2" key="1">
    <citation type="submission" date="2023-04" db="EMBL/GenBank/DDBJ databases">
        <title>Marinoamorphus aggregata gen. nov., sp. Nov., isolate from tissue of brittle star Ophioplocus japonicus.</title>
        <authorList>
            <person name="Kawano K."/>
            <person name="Sawayama S."/>
            <person name="Nakagawa S."/>
        </authorList>
    </citation>
    <scope>NUCLEOTIDE SEQUENCE [LARGE SCALE GENOMIC DNA]</scope>
    <source>
        <strain evidence="1 2">NKW23</strain>
    </source>
</reference>
<name>A0ABQ6LLL4_9RHOB</name>
<dbReference type="Proteomes" id="UP001239909">
    <property type="component" value="Unassembled WGS sequence"/>
</dbReference>